<dbReference type="AlphaFoldDB" id="A0A4P9ZJQ2"/>
<proteinExistence type="predicted"/>
<sequence length="178" mass="18663">MKLELFTVASLAAVAVADNNLAYYNDYYADLSKLAGQFTTGYYSAINSFYARSDVAEAISKIHTMTDPGAYETYRVSFQSKYWTELSSIYSEFNLDLATVDSSMLADLTATASPSALATGSGSSATGSGSSATGFASPRLSSSSASSSSTSSRANFGKQQKPLWALTGLLGALPALLL</sequence>
<name>A0A4P9ZJQ2_9ASCO</name>
<dbReference type="EMBL" id="ML004432">
    <property type="protein sequence ID" value="RKP32310.1"/>
    <property type="molecule type" value="Genomic_DNA"/>
</dbReference>
<reference evidence="4" key="1">
    <citation type="journal article" date="2018" name="Nat. Microbiol.">
        <title>Leveraging single-cell genomics to expand the fungal tree of life.</title>
        <authorList>
            <person name="Ahrendt S.R."/>
            <person name="Quandt C.A."/>
            <person name="Ciobanu D."/>
            <person name="Clum A."/>
            <person name="Salamov A."/>
            <person name="Andreopoulos B."/>
            <person name="Cheng J.F."/>
            <person name="Woyke T."/>
            <person name="Pelin A."/>
            <person name="Henrissat B."/>
            <person name="Reynolds N.K."/>
            <person name="Benny G.L."/>
            <person name="Smith M.E."/>
            <person name="James T.Y."/>
            <person name="Grigoriev I.V."/>
        </authorList>
    </citation>
    <scope>NUCLEOTIDE SEQUENCE [LARGE SCALE GENOMIC DNA]</scope>
    <source>
        <strain evidence="4">Baker2002</strain>
    </source>
</reference>
<protein>
    <submittedName>
        <fullName evidence="3">Uncharacterized protein</fullName>
    </submittedName>
</protein>
<evidence type="ECO:0000313" key="3">
    <source>
        <dbReference type="EMBL" id="RKP32310.1"/>
    </source>
</evidence>
<feature type="chain" id="PRO_5020859207" evidence="2">
    <location>
        <begin position="18"/>
        <end position="178"/>
    </location>
</feature>
<evidence type="ECO:0000256" key="1">
    <source>
        <dbReference type="SAM" id="MobiDB-lite"/>
    </source>
</evidence>
<evidence type="ECO:0000313" key="4">
    <source>
        <dbReference type="Proteomes" id="UP000268321"/>
    </source>
</evidence>
<keyword evidence="2" id="KW-0732">Signal</keyword>
<feature type="region of interest" description="Disordered" evidence="1">
    <location>
        <begin position="119"/>
        <end position="155"/>
    </location>
</feature>
<evidence type="ECO:0000256" key="2">
    <source>
        <dbReference type="SAM" id="SignalP"/>
    </source>
</evidence>
<keyword evidence="4" id="KW-1185">Reference proteome</keyword>
<organism evidence="3 4">
    <name type="scientific">Metschnikowia bicuspidata</name>
    <dbReference type="NCBI Taxonomy" id="27322"/>
    <lineage>
        <taxon>Eukaryota</taxon>
        <taxon>Fungi</taxon>
        <taxon>Dikarya</taxon>
        <taxon>Ascomycota</taxon>
        <taxon>Saccharomycotina</taxon>
        <taxon>Pichiomycetes</taxon>
        <taxon>Metschnikowiaceae</taxon>
        <taxon>Metschnikowia</taxon>
    </lineage>
</organism>
<feature type="signal peptide" evidence="2">
    <location>
        <begin position="1"/>
        <end position="17"/>
    </location>
</feature>
<dbReference type="Proteomes" id="UP000268321">
    <property type="component" value="Unassembled WGS sequence"/>
</dbReference>
<accession>A0A4P9ZJQ2</accession>
<gene>
    <name evidence="3" type="ORF">METBISCDRAFT_21579</name>
</gene>
<feature type="compositionally biased region" description="Low complexity" evidence="1">
    <location>
        <begin position="119"/>
        <end position="152"/>
    </location>
</feature>